<accession>A0A540W6K6</accession>
<proteinExistence type="predicted"/>
<reference evidence="3 4" key="1">
    <citation type="submission" date="2019-06" db="EMBL/GenBank/DDBJ databases">
        <title>Description of Kitasatospora acidophila sp. nov. isolated from pine grove soil, and reclassification of Streptomyces novaecaesareae to Kitasatospora novaeceasareae comb. nov.</title>
        <authorList>
            <person name="Kim M.J."/>
        </authorList>
    </citation>
    <scope>NUCLEOTIDE SEQUENCE [LARGE SCALE GENOMIC DNA]</scope>
    <source>
        <strain evidence="3 4">MMS16-CNU292</strain>
    </source>
</reference>
<sequence length="184" mass="19577">MATKRLSPAARKTLLIVHLVASISWLGLMLCLLTLGTAGLLTSSATTLRSTYLTMRILGDALIVPLSLLTLLSGLALALGTPWRLFKYRWVTVKFWLTLAAAAASIVELTARLHEAAQLAARHPTGTIADMHLGFTRYNLVIIPTVALSVYLASVVLSVLKPSGPKPSSLKPSGLKPSGGPRGR</sequence>
<dbReference type="EMBL" id="VIGB01000003">
    <property type="protein sequence ID" value="TQF04662.1"/>
    <property type="molecule type" value="Genomic_DNA"/>
</dbReference>
<dbReference type="OrthoDB" id="8082651at2"/>
<name>A0A540W6K6_9ACTN</name>
<organism evidence="3 4">
    <name type="scientific">Kitasatospora acidiphila</name>
    <dbReference type="NCBI Taxonomy" id="2567942"/>
    <lineage>
        <taxon>Bacteria</taxon>
        <taxon>Bacillati</taxon>
        <taxon>Actinomycetota</taxon>
        <taxon>Actinomycetes</taxon>
        <taxon>Kitasatosporales</taxon>
        <taxon>Streptomycetaceae</taxon>
        <taxon>Kitasatospora</taxon>
    </lineage>
</organism>
<dbReference type="AlphaFoldDB" id="A0A540W6K6"/>
<evidence type="ECO:0000313" key="4">
    <source>
        <dbReference type="Proteomes" id="UP000319103"/>
    </source>
</evidence>
<evidence type="ECO:0000256" key="1">
    <source>
        <dbReference type="SAM" id="MobiDB-lite"/>
    </source>
</evidence>
<evidence type="ECO:0000256" key="2">
    <source>
        <dbReference type="SAM" id="Phobius"/>
    </source>
</evidence>
<feature type="transmembrane region" description="Helical" evidence="2">
    <location>
        <begin position="62"/>
        <end position="83"/>
    </location>
</feature>
<comment type="caution">
    <text evidence="3">The sequence shown here is derived from an EMBL/GenBank/DDBJ whole genome shotgun (WGS) entry which is preliminary data.</text>
</comment>
<gene>
    <name evidence="3" type="ORF">E6W39_23630</name>
</gene>
<dbReference type="Proteomes" id="UP000319103">
    <property type="component" value="Unassembled WGS sequence"/>
</dbReference>
<protein>
    <submittedName>
        <fullName evidence="3">DUF2269 domain-containing protein</fullName>
    </submittedName>
</protein>
<keyword evidence="4" id="KW-1185">Reference proteome</keyword>
<keyword evidence="2" id="KW-0812">Transmembrane</keyword>
<keyword evidence="2" id="KW-1133">Transmembrane helix</keyword>
<feature type="transmembrane region" description="Helical" evidence="2">
    <location>
        <begin position="140"/>
        <end position="160"/>
    </location>
</feature>
<evidence type="ECO:0000313" key="3">
    <source>
        <dbReference type="EMBL" id="TQF04662.1"/>
    </source>
</evidence>
<feature type="region of interest" description="Disordered" evidence="1">
    <location>
        <begin position="163"/>
        <end position="184"/>
    </location>
</feature>
<dbReference type="RefSeq" id="WP_141635221.1">
    <property type="nucleotide sequence ID" value="NZ_VIGB01000003.1"/>
</dbReference>
<keyword evidence="2" id="KW-0472">Membrane</keyword>